<dbReference type="GO" id="GO:0006508">
    <property type="term" value="P:proteolysis"/>
    <property type="evidence" value="ECO:0007669"/>
    <property type="project" value="InterPro"/>
</dbReference>
<protein>
    <submittedName>
        <fullName evidence="2">Aminoacyl-histidine dipeptidase</fullName>
    </submittedName>
</protein>
<organism evidence="2 3">
    <name type="scientific">Campylobacter ureolyticus</name>
    <dbReference type="NCBI Taxonomy" id="827"/>
    <lineage>
        <taxon>Bacteria</taxon>
        <taxon>Pseudomonadati</taxon>
        <taxon>Campylobacterota</taxon>
        <taxon>Epsilonproteobacteria</taxon>
        <taxon>Campylobacterales</taxon>
        <taxon>Campylobacteraceae</taxon>
        <taxon>Campylobacter</taxon>
    </lineage>
</organism>
<accession>A0A2I1NCJ8</accession>
<comment type="caution">
    <text evidence="2">The sequence shown here is derived from an EMBL/GenBank/DDBJ whole genome shotgun (WGS) entry which is preliminary data.</text>
</comment>
<evidence type="ECO:0000313" key="2">
    <source>
        <dbReference type="EMBL" id="PKZ30095.1"/>
    </source>
</evidence>
<dbReference type="GO" id="GO:0070573">
    <property type="term" value="F:metallodipeptidase activity"/>
    <property type="evidence" value="ECO:0007669"/>
    <property type="project" value="TreeGrafter"/>
</dbReference>
<dbReference type="Proteomes" id="UP000234639">
    <property type="component" value="Unassembled WGS sequence"/>
</dbReference>
<keyword evidence="1" id="KW-0378">Hydrolase</keyword>
<name>A0A2I1NCJ8_9BACT</name>
<dbReference type="RefSeq" id="WP_101636574.1">
    <property type="nucleotide sequence ID" value="NZ_PKHU01000001.1"/>
</dbReference>
<dbReference type="Pfam" id="PF01546">
    <property type="entry name" value="Peptidase_M20"/>
    <property type="match status" value="1"/>
</dbReference>
<dbReference type="InterPro" id="IPR001160">
    <property type="entry name" value="Peptidase_M20C"/>
</dbReference>
<dbReference type="PRINTS" id="PR00934">
    <property type="entry name" value="XHISDIPTASE"/>
</dbReference>
<reference evidence="2 3" key="1">
    <citation type="submission" date="2017-12" db="EMBL/GenBank/DDBJ databases">
        <title>Phylogenetic diversity of female urinary microbiome.</title>
        <authorList>
            <person name="Thomas-White K."/>
            <person name="Wolfe A.J."/>
        </authorList>
    </citation>
    <scope>NUCLEOTIDE SEQUENCE [LARGE SCALE GENOMIC DNA]</scope>
    <source>
        <strain evidence="2 3">UMB0112</strain>
    </source>
</reference>
<sequence>MKSYMEYFKEICKIPHGSFETDKMKEYLLKHCEKNSFKSSVDEAGNIHAFKGNPRICLQSHYDMVCVGDAPNIQTFEKDGFLMAKNSSLGADNGIGVAMMMSMMDKYDNFEVVFTNNEEVGLWGVARFNGVIKSPNLLNLDSEEDDKVSIGCAGSVDMYAFRNLEKIDCNGFLYELKIDDNDKFPGGHSGIQIHENIPNAIKSMARFIKENDGKIAYFNGGERRNSIAAKVDAKVIFSNELREIPNFIKAEFMGKKESKIYKFSDELLNMLCIFSQGVRAFNTEVNTPENSINLSTAKEVDNKFEVLFFARSMSAKGLENSKFETLTLAKSFNFDIRTENQTTPWRPEINEFAKFILKNMQKYNKKAKFVAVHAGLECGVFLAKQSDLKVASIGPNIFAPHSINEKLEIKSADLIYKAVDEIVKNA</sequence>
<dbReference type="Gene3D" id="3.40.630.10">
    <property type="entry name" value="Zn peptidases"/>
    <property type="match status" value="2"/>
</dbReference>
<dbReference type="GO" id="GO:0005829">
    <property type="term" value="C:cytosol"/>
    <property type="evidence" value="ECO:0007669"/>
    <property type="project" value="TreeGrafter"/>
</dbReference>
<dbReference type="PANTHER" id="PTHR43501">
    <property type="entry name" value="CYTOSOL NON-SPECIFIC DIPEPTIDASE"/>
    <property type="match status" value="1"/>
</dbReference>
<gene>
    <name evidence="2" type="ORF">CYJ41_01245</name>
</gene>
<dbReference type="InterPro" id="IPR002933">
    <property type="entry name" value="Peptidase_M20"/>
</dbReference>
<dbReference type="EMBL" id="PKHU01000001">
    <property type="protein sequence ID" value="PKZ30095.1"/>
    <property type="molecule type" value="Genomic_DNA"/>
</dbReference>
<dbReference type="PANTHER" id="PTHR43501:SF1">
    <property type="entry name" value="CYTOSOL NON-SPECIFIC DIPEPTIDASE"/>
    <property type="match status" value="1"/>
</dbReference>
<dbReference type="SUPFAM" id="SSF53187">
    <property type="entry name" value="Zn-dependent exopeptidases"/>
    <property type="match status" value="1"/>
</dbReference>
<proteinExistence type="predicted"/>
<evidence type="ECO:0000256" key="1">
    <source>
        <dbReference type="ARBA" id="ARBA00022801"/>
    </source>
</evidence>
<evidence type="ECO:0000313" key="3">
    <source>
        <dbReference type="Proteomes" id="UP000234639"/>
    </source>
</evidence>
<dbReference type="AlphaFoldDB" id="A0A2I1NCJ8"/>